<dbReference type="PATRIC" id="fig|1415168.3.peg.2622"/>
<evidence type="ECO:0000313" key="3">
    <source>
        <dbReference type="Proteomes" id="UP000028401"/>
    </source>
</evidence>
<dbReference type="RefSeq" id="WP_042748993.1">
    <property type="nucleotide sequence ID" value="NZ_AZSI01000204.1"/>
</dbReference>
<keyword evidence="1" id="KW-0732">Signal</keyword>
<accession>A0A084A7G4</accession>
<evidence type="ECO:0000256" key="1">
    <source>
        <dbReference type="SAM" id="SignalP"/>
    </source>
</evidence>
<organism evidence="2 3">
    <name type="scientific">Lactococcus cremoris subsp. cremoris GE214</name>
    <dbReference type="NCBI Taxonomy" id="1415168"/>
    <lineage>
        <taxon>Bacteria</taxon>
        <taxon>Bacillati</taxon>
        <taxon>Bacillota</taxon>
        <taxon>Bacilli</taxon>
        <taxon>Lactobacillales</taxon>
        <taxon>Streptococcaceae</taxon>
        <taxon>Lactococcus</taxon>
        <taxon>Lactococcus cremoris subsp. cremoris</taxon>
    </lineage>
</organism>
<reference evidence="2 3" key="1">
    <citation type="submission" date="2014-06" db="EMBL/GenBank/DDBJ databases">
        <title>Draft genome sequence of the putrescine producing strain Lactococcus lactis subsp cremoris GE214.</title>
        <authorList>
            <person name="Ladero V."/>
            <person name="Linares D.M."/>
            <person name="del Rio B."/>
            <person name="Mayo B."/>
            <person name="Martin M.C."/>
            <person name="Fernandez M."/>
            <person name="Alvarez M.A."/>
        </authorList>
    </citation>
    <scope>NUCLEOTIDE SEQUENCE [LARGE SCALE GENOMIC DNA]</scope>
    <source>
        <strain evidence="2 3">GE214</strain>
    </source>
</reference>
<dbReference type="EMBL" id="AZSI01000204">
    <property type="protein sequence ID" value="KEY61243.1"/>
    <property type="molecule type" value="Genomic_DNA"/>
</dbReference>
<dbReference type="AlphaFoldDB" id="A0A084A7G4"/>
<gene>
    <name evidence="2" type="ORF">U725_02572</name>
</gene>
<comment type="caution">
    <text evidence="2">The sequence shown here is derived from an EMBL/GenBank/DDBJ whole genome shotgun (WGS) entry which is preliminary data.</text>
</comment>
<name>A0A084A7G4_LACLC</name>
<sequence length="163" mass="18092">MKKIILSSFAVFSILLLSACSTNQALKPESSSSKISQNDNSKYDSVISDLKSELADKSEYKWVFKIEHNITNADISKGVMINIAPEKYDDSKELKNTYIELGLGDKQSKNKIILLQKLVSKAAKKLPDDNSEISLGFKSEQERKGVVPVARSVKSMDAVPIHE</sequence>
<dbReference type="PROSITE" id="PS51257">
    <property type="entry name" value="PROKAR_LIPOPROTEIN"/>
    <property type="match status" value="1"/>
</dbReference>
<feature type="signal peptide" evidence="1">
    <location>
        <begin position="1"/>
        <end position="25"/>
    </location>
</feature>
<protein>
    <submittedName>
        <fullName evidence="2">Putative secreted protein</fullName>
    </submittedName>
</protein>
<evidence type="ECO:0000313" key="2">
    <source>
        <dbReference type="EMBL" id="KEY61243.1"/>
    </source>
</evidence>
<feature type="chain" id="PRO_5001770675" evidence="1">
    <location>
        <begin position="26"/>
        <end position="163"/>
    </location>
</feature>
<dbReference type="Proteomes" id="UP000028401">
    <property type="component" value="Unassembled WGS sequence"/>
</dbReference>
<proteinExistence type="predicted"/>